<reference evidence="1 2" key="1">
    <citation type="journal article" date="2017" name="Int. J. Parasitol.">
        <title>The genome of the protozoan parasite Cystoisospora suis and a reverse vaccinology approach to identify vaccine candidates.</title>
        <authorList>
            <person name="Palmieri N."/>
            <person name="Shrestha A."/>
            <person name="Ruttkowski B."/>
            <person name="Beck T."/>
            <person name="Vogl C."/>
            <person name="Tomley F."/>
            <person name="Blake D.P."/>
            <person name="Joachim A."/>
        </authorList>
    </citation>
    <scope>NUCLEOTIDE SEQUENCE [LARGE SCALE GENOMIC DNA]</scope>
    <source>
        <strain evidence="1 2">Wien I</strain>
    </source>
</reference>
<dbReference type="EMBL" id="MIGC01000129">
    <property type="protein sequence ID" value="PHJ25842.1"/>
    <property type="molecule type" value="Genomic_DNA"/>
</dbReference>
<keyword evidence="2" id="KW-1185">Reference proteome</keyword>
<feature type="non-terminal residue" evidence="1">
    <location>
        <position position="1"/>
    </location>
</feature>
<protein>
    <submittedName>
        <fullName evidence="1">Uncharacterized protein</fullName>
    </submittedName>
</protein>
<name>A0A2C6LGZ1_9APIC</name>
<evidence type="ECO:0000313" key="1">
    <source>
        <dbReference type="EMBL" id="PHJ25842.1"/>
    </source>
</evidence>
<dbReference type="Proteomes" id="UP000221165">
    <property type="component" value="Unassembled WGS sequence"/>
</dbReference>
<gene>
    <name evidence="1" type="ORF">CSUI_000301</name>
</gene>
<evidence type="ECO:0000313" key="2">
    <source>
        <dbReference type="Proteomes" id="UP000221165"/>
    </source>
</evidence>
<dbReference type="AlphaFoldDB" id="A0A2C6LGZ1"/>
<dbReference type="VEuPathDB" id="ToxoDB:CSUI_000301"/>
<sequence length="104" mass="12416">GRCRHPGLINSNEVGRRFYRPQVGWKRSVVCRYSHCHRRRRDLEEALHRQPCQRIHFDEDEITYRTLRHPRKTASFTGFVAPRATRWTFKGQKTPRSLARLDGS</sequence>
<proteinExistence type="predicted"/>
<dbReference type="GeneID" id="94423746"/>
<organism evidence="1 2">
    <name type="scientific">Cystoisospora suis</name>
    <dbReference type="NCBI Taxonomy" id="483139"/>
    <lineage>
        <taxon>Eukaryota</taxon>
        <taxon>Sar</taxon>
        <taxon>Alveolata</taxon>
        <taxon>Apicomplexa</taxon>
        <taxon>Conoidasida</taxon>
        <taxon>Coccidia</taxon>
        <taxon>Eucoccidiorida</taxon>
        <taxon>Eimeriorina</taxon>
        <taxon>Sarcocystidae</taxon>
        <taxon>Cystoisospora</taxon>
    </lineage>
</organism>
<dbReference type="RefSeq" id="XP_067927488.1">
    <property type="nucleotide sequence ID" value="XM_068060535.1"/>
</dbReference>
<accession>A0A2C6LGZ1</accession>
<comment type="caution">
    <text evidence="1">The sequence shown here is derived from an EMBL/GenBank/DDBJ whole genome shotgun (WGS) entry which is preliminary data.</text>
</comment>